<evidence type="ECO:0000256" key="1">
    <source>
        <dbReference type="ARBA" id="ARBA00022741"/>
    </source>
</evidence>
<evidence type="ECO:0000313" key="4">
    <source>
        <dbReference type="EMBL" id="TYA71652.1"/>
    </source>
</evidence>
<evidence type="ECO:0000256" key="2">
    <source>
        <dbReference type="ARBA" id="ARBA00022840"/>
    </source>
</evidence>
<sequence>MIQTDNLTFQYTNKSQTFSFPKIDLKESESLLILGKSGIGKTTLLHLLAGLLRPKTGALLINNTDISNLSNSKLDAFRGKHIGLVFQKKHAIPSLSVFENLKARVYFCNTKVSDNTIDELLKELDLMDCKQSKVNEISEGQLQRLGIALSVIHNPQVILADEPTSSLDDENCKTVISLLKKQAKKNNANLIVITHDQRIKSFFQNTITL</sequence>
<protein>
    <submittedName>
        <fullName evidence="4">ATP-binding cassette domain-containing protein</fullName>
    </submittedName>
</protein>
<evidence type="ECO:0000259" key="3">
    <source>
        <dbReference type="PROSITE" id="PS50893"/>
    </source>
</evidence>
<dbReference type="InterPro" id="IPR027417">
    <property type="entry name" value="P-loop_NTPase"/>
</dbReference>
<organism evidence="4 5">
    <name type="scientific">Seonamhaeicola marinus</name>
    <dbReference type="NCBI Taxonomy" id="1912246"/>
    <lineage>
        <taxon>Bacteria</taxon>
        <taxon>Pseudomonadati</taxon>
        <taxon>Bacteroidota</taxon>
        <taxon>Flavobacteriia</taxon>
        <taxon>Flavobacteriales</taxon>
        <taxon>Flavobacteriaceae</taxon>
    </lineage>
</organism>
<keyword evidence="5" id="KW-1185">Reference proteome</keyword>
<dbReference type="PANTHER" id="PTHR24220">
    <property type="entry name" value="IMPORT ATP-BINDING PROTEIN"/>
    <property type="match status" value="1"/>
</dbReference>
<dbReference type="PROSITE" id="PS50893">
    <property type="entry name" value="ABC_TRANSPORTER_2"/>
    <property type="match status" value="1"/>
</dbReference>
<dbReference type="GO" id="GO:0005886">
    <property type="term" value="C:plasma membrane"/>
    <property type="evidence" value="ECO:0007669"/>
    <property type="project" value="TreeGrafter"/>
</dbReference>
<dbReference type="EMBL" id="VSDQ01000718">
    <property type="protein sequence ID" value="TYA71652.1"/>
    <property type="molecule type" value="Genomic_DNA"/>
</dbReference>
<evidence type="ECO:0000313" key="5">
    <source>
        <dbReference type="Proteomes" id="UP000323930"/>
    </source>
</evidence>
<comment type="caution">
    <text evidence="4">The sequence shown here is derived from an EMBL/GenBank/DDBJ whole genome shotgun (WGS) entry which is preliminary data.</text>
</comment>
<dbReference type="SUPFAM" id="SSF52540">
    <property type="entry name" value="P-loop containing nucleoside triphosphate hydrolases"/>
    <property type="match status" value="1"/>
</dbReference>
<dbReference type="GO" id="GO:0005524">
    <property type="term" value="F:ATP binding"/>
    <property type="evidence" value="ECO:0007669"/>
    <property type="project" value="UniProtKB-KW"/>
</dbReference>
<name>A0A5D0HQJ8_9FLAO</name>
<dbReference type="SMART" id="SM00382">
    <property type="entry name" value="AAA"/>
    <property type="match status" value="1"/>
</dbReference>
<dbReference type="GO" id="GO:0022857">
    <property type="term" value="F:transmembrane transporter activity"/>
    <property type="evidence" value="ECO:0007669"/>
    <property type="project" value="TreeGrafter"/>
</dbReference>
<dbReference type="RefSeq" id="WP_148544638.1">
    <property type="nucleotide sequence ID" value="NZ_VSDQ01000718.1"/>
</dbReference>
<dbReference type="PANTHER" id="PTHR24220:SF692">
    <property type="entry name" value="ABC TRANSPORTER DOMAIN-CONTAINING PROTEIN"/>
    <property type="match status" value="1"/>
</dbReference>
<feature type="domain" description="ABC transporter" evidence="3">
    <location>
        <begin position="2"/>
        <end position="207"/>
    </location>
</feature>
<accession>A0A5D0HQJ8</accession>
<proteinExistence type="predicted"/>
<keyword evidence="2 4" id="KW-0067">ATP-binding</keyword>
<dbReference type="OrthoDB" id="1414429at2"/>
<reference evidence="4 5" key="1">
    <citation type="submission" date="2019-08" db="EMBL/GenBank/DDBJ databases">
        <title>Seonamhaeicola sediminis sp. nov., isolated from marine sediment.</title>
        <authorList>
            <person name="Cao W.R."/>
        </authorList>
    </citation>
    <scope>NUCLEOTIDE SEQUENCE [LARGE SCALE GENOMIC DNA]</scope>
    <source>
        <strain evidence="4 5">B011</strain>
    </source>
</reference>
<gene>
    <name evidence="4" type="ORF">FUA24_18990</name>
</gene>
<dbReference type="Gene3D" id="3.40.50.300">
    <property type="entry name" value="P-loop containing nucleotide triphosphate hydrolases"/>
    <property type="match status" value="1"/>
</dbReference>
<dbReference type="Proteomes" id="UP000323930">
    <property type="component" value="Unassembled WGS sequence"/>
</dbReference>
<keyword evidence="1" id="KW-0547">Nucleotide-binding</keyword>
<dbReference type="AlphaFoldDB" id="A0A5D0HQJ8"/>
<dbReference type="Pfam" id="PF00005">
    <property type="entry name" value="ABC_tran"/>
    <property type="match status" value="1"/>
</dbReference>
<dbReference type="InterPro" id="IPR003593">
    <property type="entry name" value="AAA+_ATPase"/>
</dbReference>
<dbReference type="InterPro" id="IPR003439">
    <property type="entry name" value="ABC_transporter-like_ATP-bd"/>
</dbReference>
<dbReference type="GO" id="GO:0016887">
    <property type="term" value="F:ATP hydrolysis activity"/>
    <property type="evidence" value="ECO:0007669"/>
    <property type="project" value="InterPro"/>
</dbReference>
<dbReference type="InterPro" id="IPR015854">
    <property type="entry name" value="ABC_transpr_LolD-like"/>
</dbReference>